<feature type="transmembrane region" description="Helical" evidence="1">
    <location>
        <begin position="84"/>
        <end position="107"/>
    </location>
</feature>
<name>A0A1I7VJ67_LOALO</name>
<sequence length="122" mass="14543">MKAYLFQWGGYLPPFYKYAVFLLCGFELIVSAMSMAVAQKYYELCTILFPIAMYMFDDTKRKKIEGFIWTMNERQILQNHEQKLLLLWCTSTAAIFISMSLIMPFFFKFKNQKQLNSKHFVN</sequence>
<evidence type="ECO:0000313" key="2">
    <source>
        <dbReference type="Proteomes" id="UP000095285"/>
    </source>
</evidence>
<keyword evidence="1" id="KW-0812">Transmembrane</keyword>
<protein>
    <submittedName>
        <fullName evidence="3">Uncharacterized protein</fullName>
    </submittedName>
</protein>
<reference evidence="2" key="1">
    <citation type="submission" date="2012-04" db="EMBL/GenBank/DDBJ databases">
        <title>The Genome Sequence of Loa loa.</title>
        <authorList>
            <consortium name="The Broad Institute Genome Sequencing Platform"/>
            <consortium name="Broad Institute Genome Sequencing Center for Infectious Disease"/>
            <person name="Nutman T.B."/>
            <person name="Fink D.L."/>
            <person name="Russ C."/>
            <person name="Young S."/>
            <person name="Zeng Q."/>
            <person name="Gargeya S."/>
            <person name="Alvarado L."/>
            <person name="Berlin A."/>
            <person name="Chapman S.B."/>
            <person name="Chen Z."/>
            <person name="Freedman E."/>
            <person name="Gellesch M."/>
            <person name="Goldberg J."/>
            <person name="Griggs A."/>
            <person name="Gujja S."/>
            <person name="Heilman E.R."/>
            <person name="Heiman D."/>
            <person name="Howarth C."/>
            <person name="Mehta T."/>
            <person name="Neiman D."/>
            <person name="Pearson M."/>
            <person name="Roberts A."/>
            <person name="Saif S."/>
            <person name="Shea T."/>
            <person name="Shenoy N."/>
            <person name="Sisk P."/>
            <person name="Stolte C."/>
            <person name="Sykes S."/>
            <person name="White J."/>
            <person name="Yandava C."/>
            <person name="Haas B."/>
            <person name="Henn M.R."/>
            <person name="Nusbaum C."/>
            <person name="Birren B."/>
        </authorList>
    </citation>
    <scope>NUCLEOTIDE SEQUENCE [LARGE SCALE GENOMIC DNA]</scope>
</reference>
<dbReference type="AlphaFoldDB" id="A0A1I7VJ67"/>
<keyword evidence="1" id="KW-0472">Membrane</keyword>
<dbReference type="WBParaSite" id="EN70_3118">
    <property type="protein sequence ID" value="EN70_3118"/>
    <property type="gene ID" value="EN70_3118"/>
</dbReference>
<keyword evidence="2" id="KW-1185">Reference proteome</keyword>
<evidence type="ECO:0000256" key="1">
    <source>
        <dbReference type="SAM" id="Phobius"/>
    </source>
</evidence>
<evidence type="ECO:0000313" key="3">
    <source>
        <dbReference type="WBParaSite" id="EN70_3118"/>
    </source>
</evidence>
<keyword evidence="1" id="KW-1133">Transmembrane helix</keyword>
<reference evidence="3" key="2">
    <citation type="submission" date="2016-11" db="UniProtKB">
        <authorList>
            <consortium name="WormBaseParasite"/>
        </authorList>
    </citation>
    <scope>IDENTIFICATION</scope>
</reference>
<proteinExistence type="predicted"/>
<organism evidence="2 3">
    <name type="scientific">Loa loa</name>
    <name type="common">Eye worm</name>
    <name type="synonym">Filaria loa</name>
    <dbReference type="NCBI Taxonomy" id="7209"/>
    <lineage>
        <taxon>Eukaryota</taxon>
        <taxon>Metazoa</taxon>
        <taxon>Ecdysozoa</taxon>
        <taxon>Nematoda</taxon>
        <taxon>Chromadorea</taxon>
        <taxon>Rhabditida</taxon>
        <taxon>Spirurina</taxon>
        <taxon>Spiruromorpha</taxon>
        <taxon>Filarioidea</taxon>
        <taxon>Onchocercidae</taxon>
        <taxon>Loa</taxon>
    </lineage>
</organism>
<dbReference type="Proteomes" id="UP000095285">
    <property type="component" value="Unassembled WGS sequence"/>
</dbReference>
<accession>A0A1I7VJ67</accession>
<feature type="transmembrane region" description="Helical" evidence="1">
    <location>
        <begin position="15"/>
        <end position="38"/>
    </location>
</feature>